<gene>
    <name evidence="1" type="ORF">VM95_15470</name>
</gene>
<proteinExistence type="predicted"/>
<dbReference type="Proteomes" id="UP000033699">
    <property type="component" value="Unassembled WGS sequence"/>
</dbReference>
<dbReference type="EMBL" id="JZKH01000027">
    <property type="protein sequence ID" value="KJS61396.1"/>
    <property type="molecule type" value="Genomic_DNA"/>
</dbReference>
<keyword evidence="2" id="KW-1185">Reference proteome</keyword>
<dbReference type="AlphaFoldDB" id="A0A0F2TFQ6"/>
<name>A0A0F2TFQ6_STRR3</name>
<sequence>MALSVSALVLFAILCIIFIRNKQMKIAHGIVAALFGFMLHETTMASSINSLLSNLAHSISSITGG</sequence>
<dbReference type="RefSeq" id="WP_045696875.1">
    <property type="nucleotide sequence ID" value="NZ_JZKH01000027.1"/>
</dbReference>
<protein>
    <submittedName>
        <fullName evidence="1">Membrane protein</fullName>
    </submittedName>
</protein>
<accession>A0A0F2TFQ6</accession>
<evidence type="ECO:0000313" key="2">
    <source>
        <dbReference type="Proteomes" id="UP000033699"/>
    </source>
</evidence>
<reference evidence="1 2" key="1">
    <citation type="submission" date="2015-02" db="EMBL/GenBank/DDBJ databases">
        <authorList>
            <person name="Ju K.-S."/>
            <person name="Doroghazi J.R."/>
            <person name="Metcalf W."/>
        </authorList>
    </citation>
    <scope>NUCLEOTIDE SEQUENCE [LARGE SCALE GENOMIC DNA]</scope>
    <source>
        <strain evidence="1 2">ATCC 31215</strain>
    </source>
</reference>
<organism evidence="1 2">
    <name type="scientific">Streptomyces rubellomurinus (strain ATCC 31215)</name>
    <dbReference type="NCBI Taxonomy" id="359131"/>
    <lineage>
        <taxon>Bacteria</taxon>
        <taxon>Bacillati</taxon>
        <taxon>Actinomycetota</taxon>
        <taxon>Actinomycetes</taxon>
        <taxon>Kitasatosporales</taxon>
        <taxon>Streptomycetaceae</taxon>
        <taxon>Streptomyces</taxon>
    </lineage>
</organism>
<evidence type="ECO:0000313" key="1">
    <source>
        <dbReference type="EMBL" id="KJS61396.1"/>
    </source>
</evidence>
<comment type="caution">
    <text evidence="1">The sequence shown here is derived from an EMBL/GenBank/DDBJ whole genome shotgun (WGS) entry which is preliminary data.</text>
</comment>
<dbReference type="OrthoDB" id="4250151at2"/>
<dbReference type="PATRIC" id="fig|359131.3.peg.3432"/>